<evidence type="ECO:0000259" key="7">
    <source>
        <dbReference type="PROSITE" id="PS50111"/>
    </source>
</evidence>
<dbReference type="PRINTS" id="PR00260">
    <property type="entry name" value="CHEMTRNSDUCR"/>
</dbReference>
<keyword evidence="6" id="KW-1133">Transmembrane helix</keyword>
<dbReference type="SMART" id="SM00283">
    <property type="entry name" value="MA"/>
    <property type="match status" value="1"/>
</dbReference>
<evidence type="ECO:0000256" key="5">
    <source>
        <dbReference type="PROSITE-ProRule" id="PRU00284"/>
    </source>
</evidence>
<keyword evidence="3 5" id="KW-0807">Transducer</keyword>
<organism evidence="10 11">
    <name type="scientific">Marinomonas phaeophyticola</name>
    <dbReference type="NCBI Taxonomy" id="3004091"/>
    <lineage>
        <taxon>Bacteria</taxon>
        <taxon>Pseudomonadati</taxon>
        <taxon>Pseudomonadota</taxon>
        <taxon>Gammaproteobacteria</taxon>
        <taxon>Oceanospirillales</taxon>
        <taxon>Oceanospirillaceae</taxon>
        <taxon>Marinomonas</taxon>
    </lineage>
</organism>
<evidence type="ECO:0000313" key="10">
    <source>
        <dbReference type="EMBL" id="MCZ2720338.1"/>
    </source>
</evidence>
<keyword evidence="6" id="KW-0472">Membrane</keyword>
<dbReference type="PROSITE" id="PS50111">
    <property type="entry name" value="CHEMOTAXIS_TRANSDUC_2"/>
    <property type="match status" value="1"/>
</dbReference>
<accession>A0ABT4JPN4</accession>
<evidence type="ECO:0000259" key="9">
    <source>
        <dbReference type="PROSITE" id="PS50885"/>
    </source>
</evidence>
<dbReference type="Gene3D" id="1.10.287.950">
    <property type="entry name" value="Methyl-accepting chemotaxis protein"/>
    <property type="match status" value="1"/>
</dbReference>
<feature type="domain" description="Methyl-accepting transducer" evidence="7">
    <location>
        <begin position="283"/>
        <end position="519"/>
    </location>
</feature>
<dbReference type="SMART" id="SM00304">
    <property type="entry name" value="HAMP"/>
    <property type="match status" value="1"/>
</dbReference>
<evidence type="ECO:0000256" key="6">
    <source>
        <dbReference type="SAM" id="Phobius"/>
    </source>
</evidence>
<keyword evidence="2" id="KW-0997">Cell inner membrane</keyword>
<evidence type="ECO:0000313" key="11">
    <source>
        <dbReference type="Proteomes" id="UP001149719"/>
    </source>
</evidence>
<dbReference type="EMBL" id="JAPUBN010000006">
    <property type="protein sequence ID" value="MCZ2720338.1"/>
    <property type="molecule type" value="Genomic_DNA"/>
</dbReference>
<sequence>MSYLSVRFKILSLVVMFSIAIAVLSITSSISSRTITNELNQAASNSLELVKNIEHSRQLLLSQSVEFERGFFQVSLAKSIEGAGTALVSESHEKFTTYTEELKLSFENIRQILSIMPKNNELTSLLEHIDTFNQQQDTFLTATNATYELWVKLNTFKGAKSRRTAQAVLVEISEQMELINEALNDYDKSILAGQKSKQDQIAITSVIISAALIIAGLIFSLITVNGICGPLKRAVARAESIASGELSEGIIETNRRDEIGALETSMNKLVIQLSEILSDVVQSSNQLTQAAHSLNEITADASDMVDQQQSETQQINRAIEEIQATAMHVSSSTADASNAAQEAELAATEGREIVIGTIKSINNLAKGLSDSANTMNELQTNTNQISEILNVILGVAEQTNLLALNAAIEAARAGEQGRGFAVVADEVRQLAQNTQNATQQIEKMIVQLQTGTSLAVQAMDSSHQKSIDVVEQVQHEEQSLDNINVSVSKIRSMNDQISATAEEQACVTAEVSNNIANISKIADKTTKSIHSISDSSAELDKLAEQLSVKISYFKI</sequence>
<comment type="similarity">
    <text evidence="4">Belongs to the methyl-accepting chemotaxis (MCP) protein family.</text>
</comment>
<dbReference type="RefSeq" id="WP_269122148.1">
    <property type="nucleotide sequence ID" value="NZ_JAPUBN010000006.1"/>
</dbReference>
<dbReference type="CDD" id="cd06225">
    <property type="entry name" value="HAMP"/>
    <property type="match status" value="1"/>
</dbReference>
<gene>
    <name evidence="10" type="ORF">O1D97_01435</name>
</gene>
<keyword evidence="11" id="KW-1185">Reference proteome</keyword>
<comment type="caution">
    <text evidence="10">The sequence shown here is derived from an EMBL/GenBank/DDBJ whole genome shotgun (WGS) entry which is preliminary data.</text>
</comment>
<feature type="domain" description="T-SNARE coiled-coil homology" evidence="8">
    <location>
        <begin position="470"/>
        <end position="532"/>
    </location>
</feature>
<dbReference type="PANTHER" id="PTHR32089">
    <property type="entry name" value="METHYL-ACCEPTING CHEMOTAXIS PROTEIN MCPB"/>
    <property type="match status" value="1"/>
</dbReference>
<evidence type="ECO:0000256" key="1">
    <source>
        <dbReference type="ARBA" id="ARBA00004429"/>
    </source>
</evidence>
<keyword evidence="2" id="KW-1003">Cell membrane</keyword>
<protein>
    <submittedName>
        <fullName evidence="10">Methyl-accepting chemotaxis protein</fullName>
    </submittedName>
</protein>
<evidence type="ECO:0000256" key="3">
    <source>
        <dbReference type="ARBA" id="ARBA00023224"/>
    </source>
</evidence>
<dbReference type="InterPro" id="IPR004090">
    <property type="entry name" value="Chemotax_Me-accpt_rcpt"/>
</dbReference>
<dbReference type="Pfam" id="PF00672">
    <property type="entry name" value="HAMP"/>
    <property type="match status" value="1"/>
</dbReference>
<evidence type="ECO:0000259" key="8">
    <source>
        <dbReference type="PROSITE" id="PS50192"/>
    </source>
</evidence>
<feature type="transmembrane region" description="Helical" evidence="6">
    <location>
        <begin position="201"/>
        <end position="222"/>
    </location>
</feature>
<dbReference type="Proteomes" id="UP001149719">
    <property type="component" value="Unassembled WGS sequence"/>
</dbReference>
<dbReference type="PROSITE" id="PS50885">
    <property type="entry name" value="HAMP"/>
    <property type="match status" value="1"/>
</dbReference>
<name>A0ABT4JPN4_9GAMM</name>
<dbReference type="InterPro" id="IPR004089">
    <property type="entry name" value="MCPsignal_dom"/>
</dbReference>
<feature type="domain" description="HAMP" evidence="9">
    <location>
        <begin position="225"/>
        <end position="278"/>
    </location>
</feature>
<evidence type="ECO:0000256" key="2">
    <source>
        <dbReference type="ARBA" id="ARBA00022519"/>
    </source>
</evidence>
<evidence type="ECO:0000256" key="4">
    <source>
        <dbReference type="ARBA" id="ARBA00029447"/>
    </source>
</evidence>
<reference evidence="10" key="1">
    <citation type="submission" date="2022-12" db="EMBL/GenBank/DDBJ databases">
        <title>Marinomonas 15G1-11 sp. nov, isolated from marine algae.</title>
        <authorList>
            <person name="Butt M."/>
            <person name="Choi D.G."/>
            <person name="Kim J.M."/>
            <person name="Lee J.K."/>
            <person name="Baek J.H."/>
            <person name="Jeon C.O."/>
        </authorList>
    </citation>
    <scope>NUCLEOTIDE SEQUENCE</scope>
    <source>
        <strain evidence="10">15G1-11</strain>
    </source>
</reference>
<dbReference type="CDD" id="cd11386">
    <property type="entry name" value="MCP_signal"/>
    <property type="match status" value="1"/>
</dbReference>
<dbReference type="SUPFAM" id="SSF58104">
    <property type="entry name" value="Methyl-accepting chemotaxis protein (MCP) signaling domain"/>
    <property type="match status" value="1"/>
</dbReference>
<comment type="subcellular location">
    <subcellularLocation>
        <location evidence="1">Cell inner membrane</location>
        <topology evidence="1">Multi-pass membrane protein</topology>
    </subcellularLocation>
</comment>
<feature type="transmembrane region" description="Helical" evidence="6">
    <location>
        <begin position="6"/>
        <end position="26"/>
    </location>
</feature>
<dbReference type="PANTHER" id="PTHR32089:SF70">
    <property type="entry name" value="ENERGY TAXIS MODULATING METHYL ACCEPTING SENSORY TRANSDUCER"/>
    <property type="match status" value="1"/>
</dbReference>
<keyword evidence="6" id="KW-0812">Transmembrane</keyword>
<dbReference type="InterPro" id="IPR003660">
    <property type="entry name" value="HAMP_dom"/>
</dbReference>
<proteinExistence type="inferred from homology"/>
<dbReference type="PROSITE" id="PS50192">
    <property type="entry name" value="T_SNARE"/>
    <property type="match status" value="1"/>
</dbReference>
<dbReference type="Pfam" id="PF00015">
    <property type="entry name" value="MCPsignal"/>
    <property type="match status" value="1"/>
</dbReference>
<dbReference type="InterPro" id="IPR000727">
    <property type="entry name" value="T_SNARE_dom"/>
</dbReference>